<evidence type="ECO:0000313" key="8">
    <source>
        <dbReference type="Proteomes" id="UP000438476"/>
    </source>
</evidence>
<keyword evidence="4 5" id="KW-0472">Membrane</keyword>
<accession>A0A6I4SZF0</accession>
<dbReference type="InterPro" id="IPR005829">
    <property type="entry name" value="Sugar_transporter_CS"/>
</dbReference>
<dbReference type="GO" id="GO:0005886">
    <property type="term" value="C:plasma membrane"/>
    <property type="evidence" value="ECO:0007669"/>
    <property type="project" value="TreeGrafter"/>
</dbReference>
<dbReference type="SUPFAM" id="SSF103473">
    <property type="entry name" value="MFS general substrate transporter"/>
    <property type="match status" value="1"/>
</dbReference>
<feature type="transmembrane region" description="Helical" evidence="5">
    <location>
        <begin position="129"/>
        <end position="150"/>
    </location>
</feature>
<gene>
    <name evidence="7" type="ORF">GRI91_00130</name>
</gene>
<dbReference type="InterPro" id="IPR011701">
    <property type="entry name" value="MFS"/>
</dbReference>
<dbReference type="EMBL" id="WTYT01000001">
    <property type="protein sequence ID" value="MXO64167.1"/>
    <property type="molecule type" value="Genomic_DNA"/>
</dbReference>
<comment type="subcellular location">
    <subcellularLocation>
        <location evidence="1">Membrane</location>
        <topology evidence="1">Multi-pass membrane protein</topology>
    </subcellularLocation>
</comment>
<dbReference type="RefSeq" id="WP_160734628.1">
    <property type="nucleotide sequence ID" value="NZ_WTYT01000001.1"/>
</dbReference>
<dbReference type="PANTHER" id="PTHR23521">
    <property type="entry name" value="TRANSPORTER MFS SUPERFAMILY"/>
    <property type="match status" value="1"/>
</dbReference>
<evidence type="ECO:0000256" key="3">
    <source>
        <dbReference type="ARBA" id="ARBA00022989"/>
    </source>
</evidence>
<comment type="caution">
    <text evidence="7">The sequence shown here is derived from an EMBL/GenBank/DDBJ whole genome shotgun (WGS) entry which is preliminary data.</text>
</comment>
<feature type="domain" description="Major facilitator superfamily (MFS) profile" evidence="6">
    <location>
        <begin position="5"/>
        <end position="385"/>
    </location>
</feature>
<feature type="transmembrane region" description="Helical" evidence="5">
    <location>
        <begin position="232"/>
        <end position="250"/>
    </location>
</feature>
<dbReference type="OrthoDB" id="9764259at2"/>
<dbReference type="Gene3D" id="1.20.1250.20">
    <property type="entry name" value="MFS general substrate transporter like domains"/>
    <property type="match status" value="1"/>
</dbReference>
<evidence type="ECO:0000313" key="7">
    <source>
        <dbReference type="EMBL" id="MXO64167.1"/>
    </source>
</evidence>
<dbReference type="PANTHER" id="PTHR23521:SF3">
    <property type="entry name" value="MFS TRANSPORTER"/>
    <property type="match status" value="1"/>
</dbReference>
<protein>
    <submittedName>
        <fullName evidence="7">MFS transporter</fullName>
    </submittedName>
</protein>
<dbReference type="PROSITE" id="PS50850">
    <property type="entry name" value="MFS"/>
    <property type="match status" value="1"/>
</dbReference>
<dbReference type="AlphaFoldDB" id="A0A6I4SZF0"/>
<keyword evidence="2 5" id="KW-0812">Transmembrane</keyword>
<evidence type="ECO:0000256" key="2">
    <source>
        <dbReference type="ARBA" id="ARBA00022692"/>
    </source>
</evidence>
<proteinExistence type="predicted"/>
<evidence type="ECO:0000256" key="1">
    <source>
        <dbReference type="ARBA" id="ARBA00004141"/>
    </source>
</evidence>
<dbReference type="InterPro" id="IPR036259">
    <property type="entry name" value="MFS_trans_sf"/>
</dbReference>
<feature type="transmembrane region" description="Helical" evidence="5">
    <location>
        <begin position="352"/>
        <end position="372"/>
    </location>
</feature>
<keyword evidence="8" id="KW-1185">Reference proteome</keyword>
<organism evidence="7 8">
    <name type="scientific">Altericroceibacterium endophyticum</name>
    <dbReference type="NCBI Taxonomy" id="1808508"/>
    <lineage>
        <taxon>Bacteria</taxon>
        <taxon>Pseudomonadati</taxon>
        <taxon>Pseudomonadota</taxon>
        <taxon>Alphaproteobacteria</taxon>
        <taxon>Sphingomonadales</taxon>
        <taxon>Erythrobacteraceae</taxon>
        <taxon>Altericroceibacterium</taxon>
    </lineage>
</organism>
<feature type="transmembrane region" description="Helical" evidence="5">
    <location>
        <begin position="327"/>
        <end position="346"/>
    </location>
</feature>
<dbReference type="Proteomes" id="UP000438476">
    <property type="component" value="Unassembled WGS sequence"/>
</dbReference>
<feature type="transmembrane region" description="Helical" evidence="5">
    <location>
        <begin position="162"/>
        <end position="182"/>
    </location>
</feature>
<feature type="transmembrane region" description="Helical" evidence="5">
    <location>
        <begin position="262"/>
        <end position="282"/>
    </location>
</feature>
<dbReference type="GO" id="GO:0022857">
    <property type="term" value="F:transmembrane transporter activity"/>
    <property type="evidence" value="ECO:0007669"/>
    <property type="project" value="InterPro"/>
</dbReference>
<dbReference type="PROSITE" id="PS00216">
    <property type="entry name" value="SUGAR_TRANSPORT_1"/>
    <property type="match status" value="1"/>
</dbReference>
<evidence type="ECO:0000256" key="4">
    <source>
        <dbReference type="ARBA" id="ARBA00023136"/>
    </source>
</evidence>
<keyword evidence="3 5" id="KW-1133">Transmembrane helix</keyword>
<feature type="transmembrane region" description="Helical" evidence="5">
    <location>
        <begin position="288"/>
        <end position="306"/>
    </location>
</feature>
<name>A0A6I4SZF0_9SPHN</name>
<feature type="transmembrane region" description="Helical" evidence="5">
    <location>
        <begin position="70"/>
        <end position="90"/>
    </location>
</feature>
<evidence type="ECO:0000256" key="5">
    <source>
        <dbReference type="SAM" id="Phobius"/>
    </source>
</evidence>
<feature type="transmembrane region" description="Helical" evidence="5">
    <location>
        <begin position="203"/>
        <end position="226"/>
    </location>
</feature>
<feature type="transmembrane region" description="Helical" evidence="5">
    <location>
        <begin position="29"/>
        <end position="58"/>
    </location>
</feature>
<evidence type="ECO:0000259" key="6">
    <source>
        <dbReference type="PROSITE" id="PS50850"/>
    </source>
</evidence>
<dbReference type="Pfam" id="PF07690">
    <property type="entry name" value="MFS_1"/>
    <property type="match status" value="1"/>
</dbReference>
<feature type="transmembrane region" description="Helical" evidence="5">
    <location>
        <begin position="96"/>
        <end position="117"/>
    </location>
</feature>
<dbReference type="InterPro" id="IPR020846">
    <property type="entry name" value="MFS_dom"/>
</dbReference>
<sequence length="385" mass="39601">MARFSVPLLTLCLFVVTFSVNVQAPLYPAYVAASGLGAMAATVAFAAYVAGLLPTFIFLGGLSDRVGRRLPTICALLLGGGATLLLALSPGWPQLVIARVFLGVATGLVTTSGTAYMTELMGEAHARRAALMVTSATSLGFGGGALATGISLVVQGPSFAPISFWALIAAVPLLVMACLALPRIAMPQDKPMLRLPVFPIGSAPYGIAIALSWASTGMTIAMVPLLLDRQGLGGWSGAVIFLAVLGGLLCQPLAGRLTNPRALAVGLCLIPLGFAALLTGAITGSISLILLGTALTSASSYGFTYLSGLSQFSLLAPDDRARTTAGFFIYAYCGLCLPVVAAGALADWLGLAPAMAVFFCVQLACLASLVLYRRILRGDARQELV</sequence>
<reference evidence="7 8" key="1">
    <citation type="submission" date="2019-12" db="EMBL/GenBank/DDBJ databases">
        <title>Genomic-based taxomic classification of the family Erythrobacteraceae.</title>
        <authorList>
            <person name="Xu L."/>
        </authorList>
    </citation>
    <scope>NUCLEOTIDE SEQUENCE [LARGE SCALE GENOMIC DNA]</scope>
    <source>
        <strain evidence="7 8">LMG 29518</strain>
    </source>
</reference>